<dbReference type="EMBL" id="CCKQ01010630">
    <property type="protein sequence ID" value="CDW82154.1"/>
    <property type="molecule type" value="Genomic_DNA"/>
</dbReference>
<evidence type="ECO:0000313" key="2">
    <source>
        <dbReference type="EMBL" id="CDW82154.1"/>
    </source>
</evidence>
<feature type="region of interest" description="Disordered" evidence="1">
    <location>
        <begin position="665"/>
        <end position="708"/>
    </location>
</feature>
<reference evidence="2 3" key="1">
    <citation type="submission" date="2014-06" db="EMBL/GenBank/DDBJ databases">
        <authorList>
            <person name="Swart Estienne"/>
        </authorList>
    </citation>
    <scope>NUCLEOTIDE SEQUENCE [LARGE SCALE GENOMIC DNA]</scope>
    <source>
        <strain evidence="2 3">130c</strain>
    </source>
</reference>
<feature type="region of interest" description="Disordered" evidence="1">
    <location>
        <begin position="64"/>
        <end position="89"/>
    </location>
</feature>
<protein>
    <submittedName>
        <fullName evidence="2">Uncharacterized protein</fullName>
    </submittedName>
</protein>
<evidence type="ECO:0000256" key="1">
    <source>
        <dbReference type="SAM" id="MobiDB-lite"/>
    </source>
</evidence>
<feature type="region of interest" description="Disordered" evidence="1">
    <location>
        <begin position="102"/>
        <end position="128"/>
    </location>
</feature>
<dbReference type="Proteomes" id="UP000039865">
    <property type="component" value="Unassembled WGS sequence"/>
</dbReference>
<gene>
    <name evidence="2" type="primary">Contig19123.g20279</name>
    <name evidence="2" type="ORF">STYLEM_11183</name>
</gene>
<dbReference type="AlphaFoldDB" id="A0A078AIV5"/>
<keyword evidence="3" id="KW-1185">Reference proteome</keyword>
<organism evidence="2 3">
    <name type="scientific">Stylonychia lemnae</name>
    <name type="common">Ciliate</name>
    <dbReference type="NCBI Taxonomy" id="5949"/>
    <lineage>
        <taxon>Eukaryota</taxon>
        <taxon>Sar</taxon>
        <taxon>Alveolata</taxon>
        <taxon>Ciliophora</taxon>
        <taxon>Intramacronucleata</taxon>
        <taxon>Spirotrichea</taxon>
        <taxon>Stichotrichia</taxon>
        <taxon>Sporadotrichida</taxon>
        <taxon>Oxytrichidae</taxon>
        <taxon>Stylonychinae</taxon>
        <taxon>Stylonychia</taxon>
    </lineage>
</organism>
<proteinExistence type="predicted"/>
<name>A0A078AIV5_STYLE</name>
<feature type="compositionally biased region" description="Basic and acidic residues" evidence="1">
    <location>
        <begin position="667"/>
        <end position="677"/>
    </location>
</feature>
<sequence length="928" mass="107394">MGGKQGKSSKHKGQELDSVQMKDDYVKFIKREQIRRENEFKQRVHDKEIIYNQVKQIFKKDEQSFQNEEGKHSYGRSQTPRVETAPKKGSKIFKQDVADKIKNAGSKTHRKSRNIEGRTGTETDTSMSGANISANLINNTYNNSRGISISNNKQNPFCKLVHTTLSFGEKSKSENPNMGFIRRDSDDMLPTMIPIKTIHPHSFKIERVSDDIIPTQKFQDLYQKKDMEWVLMLSNELKQREPQEYAMHLLSIIESWLERGKPKLDPKEFRSLYIKKNPQDINSCKNIRGGSSMMSNSKKLTVLNIGQQMTQMMFEEKEESMMTNDIIGLSFYQVSEAYRKKFLTLYSHFQFEHFPIRKILNEYRQWLEDFIKEKQNSIKQAARMFQKENTAEYMKEQIQRLLEVLILQIKDFVGIISRATVLFYQLDVQAGEITEVCLYNLLTSLTLKNPIYSKLYELFKTAHRDQLEQIEIQIERVQAQRWDLGRVLGIDDIEIGRKMIIKKNKQSVIEEADQAQEDGSSQFSEYNQVENQKAKEVFERTLQKLFAVRSISSPSAKIEYFSKIFAEVMPDEGQYAADYVLNFLIYSLVRLGKKSSLLFVESVYIKSFAHEEIQDKIDEYQNISQIDSALQALIEGIDQHVNNLQQGIGSRSGSLASYQFDYFSNSSDRKKSDKSSEDSISNESKKFKLQNTLSKSSQSRQRKSTFQNTSINEKSFITDNSSIKDQAINNNLNGKYIRAASSQNLILELSPQKIGIQQVQRSEVQPEISQDNSMKNKSDEMLVASPGNLPKANLVEDDQEELNLDRHHLANLRKERVSQWITHLNFDEVSKEPQDLQSVAQGAVGEDQNIVRMIQNMELIETQSKNIKERERMILTTTGSIFKKMMDNQDGLDDDELNKLESFNEDILKSLIQGQKRFVTEVNKSQMH</sequence>
<dbReference type="InParanoid" id="A0A078AIV5"/>
<accession>A0A078AIV5</accession>
<evidence type="ECO:0000313" key="3">
    <source>
        <dbReference type="Proteomes" id="UP000039865"/>
    </source>
</evidence>